<proteinExistence type="predicted"/>
<feature type="non-terminal residue" evidence="1">
    <location>
        <position position="119"/>
    </location>
</feature>
<name>A0A5N5TPI2_9CRUS</name>
<keyword evidence="2" id="KW-1185">Reference proteome</keyword>
<dbReference type="EMBL" id="SEYY01000069">
    <property type="protein sequence ID" value="KAB7508084.1"/>
    <property type="molecule type" value="Genomic_DNA"/>
</dbReference>
<dbReference type="AlphaFoldDB" id="A0A5N5TPI2"/>
<comment type="caution">
    <text evidence="1">The sequence shown here is derived from an EMBL/GenBank/DDBJ whole genome shotgun (WGS) entry which is preliminary data.</text>
</comment>
<organism evidence="1 2">
    <name type="scientific">Armadillidium nasatum</name>
    <dbReference type="NCBI Taxonomy" id="96803"/>
    <lineage>
        <taxon>Eukaryota</taxon>
        <taxon>Metazoa</taxon>
        <taxon>Ecdysozoa</taxon>
        <taxon>Arthropoda</taxon>
        <taxon>Crustacea</taxon>
        <taxon>Multicrustacea</taxon>
        <taxon>Malacostraca</taxon>
        <taxon>Eumalacostraca</taxon>
        <taxon>Peracarida</taxon>
        <taxon>Isopoda</taxon>
        <taxon>Oniscidea</taxon>
        <taxon>Crinocheta</taxon>
        <taxon>Armadillidiidae</taxon>
        <taxon>Armadillidium</taxon>
    </lineage>
</organism>
<dbReference type="OrthoDB" id="10359644at2759"/>
<evidence type="ECO:0000313" key="2">
    <source>
        <dbReference type="Proteomes" id="UP000326759"/>
    </source>
</evidence>
<gene>
    <name evidence="1" type="ORF">Anas_00952</name>
</gene>
<reference evidence="1 2" key="1">
    <citation type="journal article" date="2019" name="PLoS Biol.">
        <title>Sex chromosomes control vertical transmission of feminizing Wolbachia symbionts in an isopod.</title>
        <authorList>
            <person name="Becking T."/>
            <person name="Chebbi M.A."/>
            <person name="Giraud I."/>
            <person name="Moumen B."/>
            <person name="Laverre T."/>
            <person name="Caubet Y."/>
            <person name="Peccoud J."/>
            <person name="Gilbert C."/>
            <person name="Cordaux R."/>
        </authorList>
    </citation>
    <scope>NUCLEOTIDE SEQUENCE [LARGE SCALE GENOMIC DNA]</scope>
    <source>
        <strain evidence="1">ANa2</strain>
        <tissue evidence="1">Whole body excluding digestive tract and cuticle</tissue>
    </source>
</reference>
<dbReference type="Proteomes" id="UP000326759">
    <property type="component" value="Unassembled WGS sequence"/>
</dbReference>
<accession>A0A5N5TPI2</accession>
<feature type="non-terminal residue" evidence="1">
    <location>
        <position position="1"/>
    </location>
</feature>
<evidence type="ECO:0000313" key="1">
    <source>
        <dbReference type="EMBL" id="KAB7508084.1"/>
    </source>
</evidence>
<sequence>IKLLSNLALWMETNKDNLTDYSEFGRTGKVFSGSEMVNHLNHLDIEPKDLAKLESCLNKLNEDSESDKETYKPASATSQLLSGFFLILRYLFKGDMKHVDDYKVALVRTQTFSSRKVSK</sequence>
<protein>
    <submittedName>
        <fullName evidence="1">Uncharacterized protein</fullName>
    </submittedName>
</protein>